<dbReference type="Pfam" id="PF00300">
    <property type="entry name" value="His_Phos_1"/>
    <property type="match status" value="1"/>
</dbReference>
<dbReference type="Proteomes" id="UP000199599">
    <property type="component" value="Unassembled WGS sequence"/>
</dbReference>
<dbReference type="InterPro" id="IPR013078">
    <property type="entry name" value="His_Pase_superF_clade-1"/>
</dbReference>
<dbReference type="PANTHER" id="PTHR48100:SF1">
    <property type="entry name" value="HISTIDINE PHOSPHATASE FAMILY PROTEIN-RELATED"/>
    <property type="match status" value="1"/>
</dbReference>
<dbReference type="EMBL" id="FOMN01000008">
    <property type="protein sequence ID" value="SFD55887.1"/>
    <property type="molecule type" value="Genomic_DNA"/>
</dbReference>
<name>A0A1I1TB56_9LACO</name>
<dbReference type="PANTHER" id="PTHR48100">
    <property type="entry name" value="BROAD-SPECIFICITY PHOSPHATASE YOR283W-RELATED"/>
    <property type="match status" value="1"/>
</dbReference>
<dbReference type="PIRSF" id="PIRSF000709">
    <property type="entry name" value="6PFK_2-Ptase"/>
    <property type="match status" value="1"/>
</dbReference>
<evidence type="ECO:0000256" key="2">
    <source>
        <dbReference type="PIRSR" id="PIRSR613078-2"/>
    </source>
</evidence>
<dbReference type="InterPro" id="IPR029033">
    <property type="entry name" value="His_PPase_superfam"/>
</dbReference>
<dbReference type="RefSeq" id="WP_090093749.1">
    <property type="nucleotide sequence ID" value="NZ_CBCRVU010000002.1"/>
</dbReference>
<dbReference type="GO" id="GO:0005737">
    <property type="term" value="C:cytoplasm"/>
    <property type="evidence" value="ECO:0007669"/>
    <property type="project" value="TreeGrafter"/>
</dbReference>
<dbReference type="InterPro" id="IPR050275">
    <property type="entry name" value="PGM_Phosphatase"/>
</dbReference>
<feature type="binding site" evidence="2">
    <location>
        <position position="58"/>
    </location>
    <ligand>
        <name>substrate</name>
    </ligand>
</feature>
<organism evidence="3 4">
    <name type="scientific">Lactobacillus bombicola</name>
    <dbReference type="NCBI Taxonomy" id="1505723"/>
    <lineage>
        <taxon>Bacteria</taxon>
        <taxon>Bacillati</taxon>
        <taxon>Bacillota</taxon>
        <taxon>Bacilli</taxon>
        <taxon>Lactobacillales</taxon>
        <taxon>Lactobacillaceae</taxon>
        <taxon>Lactobacillus</taxon>
    </lineage>
</organism>
<dbReference type="AlphaFoldDB" id="A0A1I1TB56"/>
<protein>
    <submittedName>
        <fullName evidence="3">Probable phosphoglycerate mutase</fullName>
    </submittedName>
</protein>
<proteinExistence type="predicted"/>
<reference evidence="4" key="1">
    <citation type="submission" date="2016-10" db="EMBL/GenBank/DDBJ databases">
        <authorList>
            <person name="Varghese N."/>
            <person name="Submissions S."/>
        </authorList>
    </citation>
    <scope>NUCLEOTIDE SEQUENCE [LARGE SCALE GENOMIC DNA]</scope>
    <source>
        <strain evidence="4">R-53102</strain>
    </source>
</reference>
<dbReference type="Gene3D" id="3.40.50.1240">
    <property type="entry name" value="Phosphoglycerate mutase-like"/>
    <property type="match status" value="1"/>
</dbReference>
<evidence type="ECO:0000256" key="1">
    <source>
        <dbReference type="PIRSR" id="PIRSR613078-1"/>
    </source>
</evidence>
<dbReference type="CDD" id="cd07067">
    <property type="entry name" value="HP_PGM_like"/>
    <property type="match status" value="1"/>
</dbReference>
<dbReference type="SMART" id="SM00855">
    <property type="entry name" value="PGAM"/>
    <property type="match status" value="1"/>
</dbReference>
<feature type="active site" description="Proton donor/acceptor" evidence="1">
    <location>
        <position position="81"/>
    </location>
</feature>
<dbReference type="SUPFAM" id="SSF53254">
    <property type="entry name" value="Phosphoglycerate mutase-like"/>
    <property type="match status" value="1"/>
</dbReference>
<accession>A0A1I1TB56</accession>
<dbReference type="STRING" id="1505723.SAMN04487792_1381"/>
<dbReference type="GO" id="GO:0016791">
    <property type="term" value="F:phosphatase activity"/>
    <property type="evidence" value="ECO:0007669"/>
    <property type="project" value="TreeGrafter"/>
</dbReference>
<feature type="active site" description="Tele-phosphohistidine intermediate" evidence="1">
    <location>
        <position position="8"/>
    </location>
</feature>
<gene>
    <name evidence="3" type="ORF">SAMN04487792_1381</name>
</gene>
<evidence type="ECO:0000313" key="3">
    <source>
        <dbReference type="EMBL" id="SFD55887.1"/>
    </source>
</evidence>
<feature type="binding site" evidence="2">
    <location>
        <begin position="7"/>
        <end position="14"/>
    </location>
    <ligand>
        <name>substrate</name>
    </ligand>
</feature>
<evidence type="ECO:0000313" key="4">
    <source>
        <dbReference type="Proteomes" id="UP000199599"/>
    </source>
</evidence>
<sequence length="201" mass="22867">MEIVFIRHGETELNKTGKIQGAYFDYDLNAQGKAYAQKAAAIFNPVDFDVVFSSPMKRALTTARIFTKGQKEINIDQRLVEHNFGEWDGQLLSELGKKYPDAVDPWGKASASYVKYAPSGETFAELNKRCASFLTEMQEKYANKKVLVICHGTLIRMMFAHYFTAGDLNYFQTIDNCALAKISYCNQTPRINYYNRLLAPQ</sequence>